<dbReference type="SUPFAM" id="SSF56801">
    <property type="entry name" value="Acetyl-CoA synthetase-like"/>
    <property type="match status" value="1"/>
</dbReference>
<dbReference type="Proteomes" id="UP000053820">
    <property type="component" value="Unassembled WGS sequence"/>
</dbReference>
<dbReference type="EMBL" id="KN839845">
    <property type="protein sequence ID" value="KIJ64886.1"/>
    <property type="molecule type" value="Genomic_DNA"/>
</dbReference>
<evidence type="ECO:0000313" key="3">
    <source>
        <dbReference type="Proteomes" id="UP000053820"/>
    </source>
</evidence>
<evidence type="ECO:0000259" key="1">
    <source>
        <dbReference type="Pfam" id="PF00501"/>
    </source>
</evidence>
<gene>
    <name evidence="2" type="ORF">HYDPIDRAFT_132077</name>
</gene>
<dbReference type="HOGENOM" id="CLU_002220_3_2_1"/>
<organism evidence="2 3">
    <name type="scientific">Hydnomerulius pinastri MD-312</name>
    <dbReference type="NCBI Taxonomy" id="994086"/>
    <lineage>
        <taxon>Eukaryota</taxon>
        <taxon>Fungi</taxon>
        <taxon>Dikarya</taxon>
        <taxon>Basidiomycota</taxon>
        <taxon>Agaricomycotina</taxon>
        <taxon>Agaricomycetes</taxon>
        <taxon>Agaricomycetidae</taxon>
        <taxon>Boletales</taxon>
        <taxon>Boletales incertae sedis</taxon>
        <taxon>Leucogyrophana</taxon>
    </lineage>
</organism>
<reference evidence="2 3" key="1">
    <citation type="submission" date="2014-04" db="EMBL/GenBank/DDBJ databases">
        <title>Evolutionary Origins and Diversification of the Mycorrhizal Mutualists.</title>
        <authorList>
            <consortium name="DOE Joint Genome Institute"/>
            <consortium name="Mycorrhizal Genomics Consortium"/>
            <person name="Kohler A."/>
            <person name="Kuo A."/>
            <person name="Nagy L.G."/>
            <person name="Floudas D."/>
            <person name="Copeland A."/>
            <person name="Barry K.W."/>
            <person name="Cichocki N."/>
            <person name="Veneault-Fourrey C."/>
            <person name="LaButti K."/>
            <person name="Lindquist E.A."/>
            <person name="Lipzen A."/>
            <person name="Lundell T."/>
            <person name="Morin E."/>
            <person name="Murat C."/>
            <person name="Riley R."/>
            <person name="Ohm R."/>
            <person name="Sun H."/>
            <person name="Tunlid A."/>
            <person name="Henrissat B."/>
            <person name="Grigoriev I.V."/>
            <person name="Hibbett D.S."/>
            <person name="Martin F."/>
        </authorList>
    </citation>
    <scope>NUCLEOTIDE SEQUENCE [LARGE SCALE GENOMIC DNA]</scope>
    <source>
        <strain evidence="2 3">MD-312</strain>
    </source>
</reference>
<evidence type="ECO:0000313" key="2">
    <source>
        <dbReference type="EMBL" id="KIJ64886.1"/>
    </source>
</evidence>
<proteinExistence type="predicted"/>
<dbReference type="InterPro" id="IPR020845">
    <property type="entry name" value="AMP-binding_CS"/>
</dbReference>
<dbReference type="PROSITE" id="PS00455">
    <property type="entry name" value="AMP_BINDING"/>
    <property type="match status" value="1"/>
</dbReference>
<dbReference type="GO" id="GO:0031956">
    <property type="term" value="F:medium-chain fatty acid-CoA ligase activity"/>
    <property type="evidence" value="ECO:0007669"/>
    <property type="project" value="TreeGrafter"/>
</dbReference>
<dbReference type="PANTHER" id="PTHR43201">
    <property type="entry name" value="ACYL-COA SYNTHETASE"/>
    <property type="match status" value="1"/>
</dbReference>
<dbReference type="OrthoDB" id="429813at2759"/>
<dbReference type="InterPro" id="IPR042099">
    <property type="entry name" value="ANL_N_sf"/>
</dbReference>
<dbReference type="PANTHER" id="PTHR43201:SF3">
    <property type="entry name" value="ENZYME, PUTATIVE (JCVI)-RELATED"/>
    <property type="match status" value="1"/>
</dbReference>
<dbReference type="Gene3D" id="3.40.50.12780">
    <property type="entry name" value="N-terminal domain of ligase-like"/>
    <property type="match status" value="1"/>
</dbReference>
<protein>
    <recommendedName>
        <fullName evidence="1">AMP-dependent synthetase/ligase domain-containing protein</fullName>
    </recommendedName>
</protein>
<dbReference type="Pfam" id="PF00501">
    <property type="entry name" value="AMP-binding"/>
    <property type="match status" value="1"/>
</dbReference>
<accession>A0A0C9WFJ3</accession>
<feature type="domain" description="AMP-dependent synthetase/ligase" evidence="1">
    <location>
        <begin position="21"/>
        <end position="359"/>
    </location>
</feature>
<dbReference type="Pfam" id="PF23562">
    <property type="entry name" value="AMP-binding_C_3"/>
    <property type="match status" value="1"/>
</dbReference>
<name>A0A0C9WFJ3_9AGAM</name>
<dbReference type="AlphaFoldDB" id="A0A0C9WFJ3"/>
<sequence>MVKGLQYPPVDGSLLHTDILEFNATNNPDATFFIFPDGSGGLCKVSHLEFYRASHRAAHLVRGRFKEGQVVAVIARIDTVLQHALTMGMIIAGVIPQMISYRLSADAVAHLMRATSCGGLIRSRHDLHDLTAGVEAQFSSEGALETMEVPSFTEVYPKLGHETASDAFERFDAPAKRSALQDITLYLHTSGSTGYPKPVRHTHQMGLNWCNQAPVADFRASEKKINLGTMALPAFHVSGLYNQLYVPLAALTPACVFAPTSAKDPKALPTAPDAQNVLESIQSTSADALIIYPSILEQWASSEKALEVLKSLSYIGFIGSALSPKSGEILLKAGVRFTGVYAATELGALTASILDESDWEHWQYVRFVDPYGIRWVQKSKNLYECQVLSTDKLQVAVENLDDVPGYASGDLFEKHPTVEGLWKYAGRAKNLFLLSEREGVIIEPVELAIVGNRYVKAAKVFQSGRRFGLLVEPSVEWYSSNPDESDPSRFVDAIWPDVQLGNQHIPLPAVITQDVIIVTSKTKPLQLSAKGTVMDSSLKAYDTEIAQLGLFTVPSVGST</sequence>
<dbReference type="GO" id="GO:0006631">
    <property type="term" value="P:fatty acid metabolic process"/>
    <property type="evidence" value="ECO:0007669"/>
    <property type="project" value="TreeGrafter"/>
</dbReference>
<keyword evidence="3" id="KW-1185">Reference proteome</keyword>
<dbReference type="InterPro" id="IPR000873">
    <property type="entry name" value="AMP-dep_synth/lig_dom"/>
</dbReference>